<organism evidence="1">
    <name type="scientific">Arundo donax</name>
    <name type="common">Giant reed</name>
    <name type="synonym">Donax arundinaceus</name>
    <dbReference type="NCBI Taxonomy" id="35708"/>
    <lineage>
        <taxon>Eukaryota</taxon>
        <taxon>Viridiplantae</taxon>
        <taxon>Streptophyta</taxon>
        <taxon>Embryophyta</taxon>
        <taxon>Tracheophyta</taxon>
        <taxon>Spermatophyta</taxon>
        <taxon>Magnoliopsida</taxon>
        <taxon>Liliopsida</taxon>
        <taxon>Poales</taxon>
        <taxon>Poaceae</taxon>
        <taxon>PACMAD clade</taxon>
        <taxon>Arundinoideae</taxon>
        <taxon>Arundineae</taxon>
        <taxon>Arundo</taxon>
    </lineage>
</organism>
<protein>
    <submittedName>
        <fullName evidence="1">Uncharacterized protein</fullName>
    </submittedName>
</protein>
<dbReference type="EMBL" id="GBRH01161026">
    <property type="protein sequence ID" value="JAE36870.1"/>
    <property type="molecule type" value="Transcribed_RNA"/>
</dbReference>
<reference evidence="1" key="1">
    <citation type="submission" date="2014-09" db="EMBL/GenBank/DDBJ databases">
        <authorList>
            <person name="Magalhaes I.L.F."/>
            <person name="Oliveira U."/>
            <person name="Santos F.R."/>
            <person name="Vidigal T.H.D.A."/>
            <person name="Brescovit A.D."/>
            <person name="Santos A.J."/>
        </authorList>
    </citation>
    <scope>NUCLEOTIDE SEQUENCE</scope>
    <source>
        <tissue evidence="1">Shoot tissue taken approximately 20 cm above the soil surface</tissue>
    </source>
</reference>
<evidence type="ECO:0000313" key="1">
    <source>
        <dbReference type="EMBL" id="JAE36870.1"/>
    </source>
</evidence>
<reference evidence="1" key="2">
    <citation type="journal article" date="2015" name="Data Brief">
        <title>Shoot transcriptome of the giant reed, Arundo donax.</title>
        <authorList>
            <person name="Barrero R.A."/>
            <person name="Guerrero F.D."/>
            <person name="Moolhuijzen P."/>
            <person name="Goolsby J.A."/>
            <person name="Tidwell J."/>
            <person name="Bellgard S.E."/>
            <person name="Bellgard M.I."/>
        </authorList>
    </citation>
    <scope>NUCLEOTIDE SEQUENCE</scope>
    <source>
        <tissue evidence="1">Shoot tissue taken approximately 20 cm above the soil surface</tissue>
    </source>
</reference>
<dbReference type="AlphaFoldDB" id="A0A0A9HI68"/>
<name>A0A0A9HI68_ARUDO</name>
<sequence>MNSKTILNMFNRMSTRHQILVMFNICYICGQIKRNLRAHPVNCSSCVMGSRLGRLGLLGWSGGLTGRVH</sequence>
<accession>A0A0A9HI68</accession>
<proteinExistence type="predicted"/>